<dbReference type="Proteomes" id="UP000887580">
    <property type="component" value="Unplaced"/>
</dbReference>
<organism evidence="1 2">
    <name type="scientific">Panagrolaimus sp. PS1159</name>
    <dbReference type="NCBI Taxonomy" id="55785"/>
    <lineage>
        <taxon>Eukaryota</taxon>
        <taxon>Metazoa</taxon>
        <taxon>Ecdysozoa</taxon>
        <taxon>Nematoda</taxon>
        <taxon>Chromadorea</taxon>
        <taxon>Rhabditida</taxon>
        <taxon>Tylenchina</taxon>
        <taxon>Panagrolaimomorpha</taxon>
        <taxon>Panagrolaimoidea</taxon>
        <taxon>Panagrolaimidae</taxon>
        <taxon>Panagrolaimus</taxon>
    </lineage>
</organism>
<reference evidence="2" key="1">
    <citation type="submission" date="2022-11" db="UniProtKB">
        <authorList>
            <consortium name="WormBaseParasite"/>
        </authorList>
    </citation>
    <scope>IDENTIFICATION</scope>
</reference>
<evidence type="ECO:0000313" key="2">
    <source>
        <dbReference type="WBParaSite" id="PS1159_v2.g17179.t1"/>
    </source>
</evidence>
<dbReference type="WBParaSite" id="PS1159_v2.g17179.t1">
    <property type="protein sequence ID" value="PS1159_v2.g17179.t1"/>
    <property type="gene ID" value="PS1159_v2.g17179"/>
</dbReference>
<accession>A0AC35FG23</accession>
<sequence>MLLNVGYEKDLANRSSSFDTVSSAENRVRAPKLKEYSRSSSIAMNKSDSSHSFSEMFSTLNPFKARKNSGDK</sequence>
<proteinExistence type="predicted"/>
<protein>
    <submittedName>
        <fullName evidence="2">Uncharacterized protein</fullName>
    </submittedName>
</protein>
<name>A0AC35FG23_9BILA</name>
<evidence type="ECO:0000313" key="1">
    <source>
        <dbReference type="Proteomes" id="UP000887580"/>
    </source>
</evidence>